<protein>
    <submittedName>
        <fullName evidence="2">Uncharacterized protein</fullName>
    </submittedName>
</protein>
<comment type="caution">
    <text evidence="2">The sequence shown here is derived from an EMBL/GenBank/DDBJ whole genome shotgun (WGS) entry which is preliminary data.</text>
</comment>
<keyword evidence="3" id="KW-1185">Reference proteome</keyword>
<evidence type="ECO:0000313" key="3">
    <source>
        <dbReference type="Proteomes" id="UP001321749"/>
    </source>
</evidence>
<name>A0AAV9HK89_9PEZI</name>
<keyword evidence="1" id="KW-0812">Transmembrane</keyword>
<organism evidence="2 3">
    <name type="scientific">Cladorrhinum samala</name>
    <dbReference type="NCBI Taxonomy" id="585594"/>
    <lineage>
        <taxon>Eukaryota</taxon>
        <taxon>Fungi</taxon>
        <taxon>Dikarya</taxon>
        <taxon>Ascomycota</taxon>
        <taxon>Pezizomycotina</taxon>
        <taxon>Sordariomycetes</taxon>
        <taxon>Sordariomycetidae</taxon>
        <taxon>Sordariales</taxon>
        <taxon>Podosporaceae</taxon>
        <taxon>Cladorrhinum</taxon>
    </lineage>
</organism>
<reference evidence="2" key="2">
    <citation type="submission" date="2023-06" db="EMBL/GenBank/DDBJ databases">
        <authorList>
            <consortium name="Lawrence Berkeley National Laboratory"/>
            <person name="Mondo S.J."/>
            <person name="Hensen N."/>
            <person name="Bonometti L."/>
            <person name="Westerberg I."/>
            <person name="Brannstrom I.O."/>
            <person name="Guillou S."/>
            <person name="Cros-Aarteil S."/>
            <person name="Calhoun S."/>
            <person name="Haridas S."/>
            <person name="Kuo A."/>
            <person name="Pangilinan J."/>
            <person name="Riley R."/>
            <person name="Labutti K."/>
            <person name="Andreopoulos B."/>
            <person name="Lipzen A."/>
            <person name="Chen C."/>
            <person name="Yanf M."/>
            <person name="Daum C."/>
            <person name="Ng V."/>
            <person name="Clum A."/>
            <person name="Steindorff A."/>
            <person name="Ohm R."/>
            <person name="Martin F."/>
            <person name="Silar P."/>
            <person name="Natvig D."/>
            <person name="Lalanne C."/>
            <person name="Gautier V."/>
            <person name="Ament-Velasquez S.L."/>
            <person name="Kruys A."/>
            <person name="Hutchinson M.I."/>
            <person name="Powell A.J."/>
            <person name="Barry K."/>
            <person name="Miller A.N."/>
            <person name="Grigoriev I.V."/>
            <person name="Debuchy R."/>
            <person name="Gladieux P."/>
            <person name="Thoren M.H."/>
            <person name="Johannesson H."/>
        </authorList>
    </citation>
    <scope>NUCLEOTIDE SEQUENCE</scope>
    <source>
        <strain evidence="2">PSN324</strain>
    </source>
</reference>
<accession>A0AAV9HK89</accession>
<dbReference type="AlphaFoldDB" id="A0AAV9HK89"/>
<gene>
    <name evidence="2" type="ORF">QBC42DRAFT_272455</name>
</gene>
<evidence type="ECO:0000313" key="2">
    <source>
        <dbReference type="EMBL" id="KAK4460379.1"/>
    </source>
</evidence>
<sequence>MRRTIGGTHNATGTGDRAAAALVRRSRLLAQAQPSTPDKVPCLMHLQCIYRVFGDFILLFFWGERRFKSVTPFTSWPVLVMVGVGVGVGARCSVLQRSLGFSLGGRTGVKRMEG</sequence>
<reference evidence="2" key="1">
    <citation type="journal article" date="2023" name="Mol. Phylogenet. Evol.">
        <title>Genome-scale phylogeny and comparative genomics of the fungal order Sordariales.</title>
        <authorList>
            <person name="Hensen N."/>
            <person name="Bonometti L."/>
            <person name="Westerberg I."/>
            <person name="Brannstrom I.O."/>
            <person name="Guillou S."/>
            <person name="Cros-Aarteil S."/>
            <person name="Calhoun S."/>
            <person name="Haridas S."/>
            <person name="Kuo A."/>
            <person name="Mondo S."/>
            <person name="Pangilinan J."/>
            <person name="Riley R."/>
            <person name="LaButti K."/>
            <person name="Andreopoulos B."/>
            <person name="Lipzen A."/>
            <person name="Chen C."/>
            <person name="Yan M."/>
            <person name="Daum C."/>
            <person name="Ng V."/>
            <person name="Clum A."/>
            <person name="Steindorff A."/>
            <person name="Ohm R.A."/>
            <person name="Martin F."/>
            <person name="Silar P."/>
            <person name="Natvig D.O."/>
            <person name="Lalanne C."/>
            <person name="Gautier V."/>
            <person name="Ament-Velasquez S.L."/>
            <person name="Kruys A."/>
            <person name="Hutchinson M.I."/>
            <person name="Powell A.J."/>
            <person name="Barry K."/>
            <person name="Miller A.N."/>
            <person name="Grigoriev I.V."/>
            <person name="Debuchy R."/>
            <person name="Gladieux P."/>
            <person name="Hiltunen Thoren M."/>
            <person name="Johannesson H."/>
        </authorList>
    </citation>
    <scope>NUCLEOTIDE SEQUENCE</scope>
    <source>
        <strain evidence="2">PSN324</strain>
    </source>
</reference>
<dbReference type="Proteomes" id="UP001321749">
    <property type="component" value="Unassembled WGS sequence"/>
</dbReference>
<dbReference type="EMBL" id="MU865013">
    <property type="protein sequence ID" value="KAK4460379.1"/>
    <property type="molecule type" value="Genomic_DNA"/>
</dbReference>
<keyword evidence="1" id="KW-0472">Membrane</keyword>
<proteinExistence type="predicted"/>
<keyword evidence="1" id="KW-1133">Transmembrane helix</keyword>
<evidence type="ECO:0000256" key="1">
    <source>
        <dbReference type="SAM" id="Phobius"/>
    </source>
</evidence>
<feature type="transmembrane region" description="Helical" evidence="1">
    <location>
        <begin position="74"/>
        <end position="94"/>
    </location>
</feature>
<feature type="transmembrane region" description="Helical" evidence="1">
    <location>
        <begin position="42"/>
        <end position="62"/>
    </location>
</feature>